<dbReference type="PANTHER" id="PTHR10815">
    <property type="entry name" value="METHYLATED-DNA--PROTEIN-CYSTEINE METHYLTRANSFERASE"/>
    <property type="match status" value="1"/>
</dbReference>
<dbReference type="InterPro" id="IPR008332">
    <property type="entry name" value="MethylG_MeTrfase_N"/>
</dbReference>
<dbReference type="InterPro" id="IPR036631">
    <property type="entry name" value="MGMT_N_sf"/>
</dbReference>
<evidence type="ECO:0000256" key="2">
    <source>
        <dbReference type="ARBA" id="ARBA00008711"/>
    </source>
</evidence>
<feature type="binding site" evidence="18">
    <location>
        <position position="72"/>
    </location>
    <ligand>
        <name>Zn(2+)</name>
        <dbReference type="ChEBI" id="CHEBI:29105"/>
    </ligand>
</feature>
<dbReference type="InterPro" id="IPR018060">
    <property type="entry name" value="HTH_AraC"/>
</dbReference>
<evidence type="ECO:0000256" key="15">
    <source>
        <dbReference type="HAMAP-Rule" id="MF_00772"/>
    </source>
</evidence>
<dbReference type="GO" id="GO:0032259">
    <property type="term" value="P:methylation"/>
    <property type="evidence" value="ECO:0007669"/>
    <property type="project" value="UniProtKB-KW"/>
</dbReference>
<dbReference type="Pfam" id="PF01035">
    <property type="entry name" value="DNA_binding_1"/>
    <property type="match status" value="1"/>
</dbReference>
<comment type="subcellular location">
    <subcellularLocation>
        <location evidence="15">Cytoplasm</location>
    </subcellularLocation>
</comment>
<dbReference type="SMART" id="SM00342">
    <property type="entry name" value="HTH_ARAC"/>
    <property type="match status" value="1"/>
</dbReference>
<dbReference type="GO" id="GO:0003700">
    <property type="term" value="F:DNA-binding transcription factor activity"/>
    <property type="evidence" value="ECO:0007669"/>
    <property type="project" value="InterPro"/>
</dbReference>
<feature type="active site" description="Nucleophile; methyl group acceptor" evidence="15">
    <location>
        <position position="326"/>
    </location>
</feature>
<comment type="caution">
    <text evidence="20">The sequence shown here is derived from an EMBL/GenBank/DDBJ whole genome shotgun (WGS) entry which is preliminary data.</text>
</comment>
<dbReference type="GO" id="GO:0008270">
    <property type="term" value="F:zinc ion binding"/>
    <property type="evidence" value="ECO:0007669"/>
    <property type="project" value="InterPro"/>
</dbReference>
<evidence type="ECO:0000256" key="7">
    <source>
        <dbReference type="ARBA" id="ARBA00022763"/>
    </source>
</evidence>
<keyword evidence="9" id="KW-0805">Transcription regulation</keyword>
<evidence type="ECO:0000256" key="3">
    <source>
        <dbReference type="ARBA" id="ARBA00022490"/>
    </source>
</evidence>
<evidence type="ECO:0000256" key="11">
    <source>
        <dbReference type="ARBA" id="ARBA00023159"/>
    </source>
</evidence>
<dbReference type="Proteomes" id="UP000252558">
    <property type="component" value="Unassembled WGS sequence"/>
</dbReference>
<dbReference type="InterPro" id="IPR018062">
    <property type="entry name" value="HTH_AraC-typ_CS"/>
</dbReference>
<dbReference type="Pfam" id="PF02805">
    <property type="entry name" value="Ada_Zn_binding"/>
    <property type="match status" value="1"/>
</dbReference>
<dbReference type="InterPro" id="IPR023546">
    <property type="entry name" value="MGMT"/>
</dbReference>
<feature type="domain" description="HTH araC/xylS-type" evidence="19">
    <location>
        <begin position="109"/>
        <end position="189"/>
    </location>
</feature>
<dbReference type="GO" id="GO:0005737">
    <property type="term" value="C:cytoplasm"/>
    <property type="evidence" value="ECO:0007669"/>
    <property type="project" value="UniProtKB-SubCell"/>
</dbReference>
<dbReference type="InterPro" id="IPR036388">
    <property type="entry name" value="WH-like_DNA-bd_sf"/>
</dbReference>
<comment type="function">
    <text evidence="15">Involved in the cellular defense against the biological effects of O6-methylguanine (O6-MeG) and O4-methylthymine (O4-MeT) in DNA. Repairs the methylated nucleobase in DNA by stoichiometrically transferring the methyl group to a cysteine residue in the enzyme. This is a suicide reaction: the enzyme is irreversibly inactivated.</text>
</comment>
<feature type="binding site" evidence="17">
    <location>
        <position position="48"/>
    </location>
    <ligand>
        <name>DNA</name>
        <dbReference type="ChEBI" id="CHEBI:16991"/>
    </ligand>
</feature>
<evidence type="ECO:0000256" key="4">
    <source>
        <dbReference type="ARBA" id="ARBA00022603"/>
    </source>
</evidence>
<evidence type="ECO:0000313" key="21">
    <source>
        <dbReference type="Proteomes" id="UP000252558"/>
    </source>
</evidence>
<dbReference type="Gene3D" id="1.10.10.60">
    <property type="entry name" value="Homeodomain-like"/>
    <property type="match status" value="1"/>
</dbReference>
<proteinExistence type="inferred from homology"/>
<dbReference type="EMBL" id="QPID01000010">
    <property type="protein sequence ID" value="RCU45533.1"/>
    <property type="molecule type" value="Genomic_DNA"/>
</dbReference>
<dbReference type="Pfam" id="PF12833">
    <property type="entry name" value="HTH_18"/>
    <property type="match status" value="1"/>
</dbReference>
<dbReference type="CDD" id="cd06445">
    <property type="entry name" value="ATase"/>
    <property type="match status" value="1"/>
</dbReference>
<dbReference type="PROSITE" id="PS00041">
    <property type="entry name" value="HTH_ARAC_FAMILY_1"/>
    <property type="match status" value="1"/>
</dbReference>
<feature type="active site" description="Nucleophile; methyl group acceptor from methylphosphotriester" evidence="16">
    <location>
        <position position="41"/>
    </location>
</feature>
<keyword evidence="4 15" id="KW-0489">Methyltransferase</keyword>
<evidence type="ECO:0000256" key="17">
    <source>
        <dbReference type="PIRSR" id="PIRSR000409-2"/>
    </source>
</evidence>
<evidence type="ECO:0000256" key="14">
    <source>
        <dbReference type="ARBA" id="ARBA00049348"/>
    </source>
</evidence>
<dbReference type="Gene3D" id="1.10.10.10">
    <property type="entry name" value="Winged helix-like DNA-binding domain superfamily/Winged helix DNA-binding domain"/>
    <property type="match status" value="1"/>
</dbReference>
<organism evidence="20 21">
    <name type="scientific">Corallincola holothuriorum</name>
    <dbReference type="NCBI Taxonomy" id="2282215"/>
    <lineage>
        <taxon>Bacteria</taxon>
        <taxon>Pseudomonadati</taxon>
        <taxon>Pseudomonadota</taxon>
        <taxon>Gammaproteobacteria</taxon>
        <taxon>Alteromonadales</taxon>
        <taxon>Psychromonadaceae</taxon>
        <taxon>Corallincola</taxon>
    </lineage>
</organism>
<evidence type="ECO:0000259" key="19">
    <source>
        <dbReference type="PROSITE" id="PS01124"/>
    </source>
</evidence>
<evidence type="ECO:0000256" key="9">
    <source>
        <dbReference type="ARBA" id="ARBA00023015"/>
    </source>
</evidence>
<comment type="cofactor">
    <cofactor evidence="17">
        <name>Zn(2+)</name>
        <dbReference type="ChEBI" id="CHEBI:29105"/>
    </cofactor>
    <text evidence="17">Binds 1 zinc ion per subunit.</text>
</comment>
<feature type="binding site" evidence="17">
    <location>
        <position position="70"/>
    </location>
    <ligand>
        <name>DNA</name>
        <dbReference type="ChEBI" id="CHEBI:16991"/>
    </ligand>
</feature>
<reference evidence="20 21" key="1">
    <citation type="submission" date="2018-07" db="EMBL/GenBank/DDBJ databases">
        <title>Corallincola holothuriorum sp. nov., a new facultative anaerobe isolated from sea cucumber Apostichopus japonicus.</title>
        <authorList>
            <person name="Xia H."/>
        </authorList>
    </citation>
    <scope>NUCLEOTIDE SEQUENCE [LARGE SCALE GENOMIC DNA]</scope>
    <source>
        <strain evidence="20 21">C4</strain>
    </source>
</reference>
<dbReference type="SUPFAM" id="SSF57884">
    <property type="entry name" value="Ada DNA repair protein, N-terminal domain (N-Ada 10)"/>
    <property type="match status" value="1"/>
</dbReference>
<feature type="binding site" evidence="18">
    <location>
        <position position="45"/>
    </location>
    <ligand>
        <name>Zn(2+)</name>
        <dbReference type="ChEBI" id="CHEBI:29105"/>
    </ligand>
</feature>
<feature type="binding site" evidence="18">
    <location>
        <position position="41"/>
    </location>
    <ligand>
        <name>Zn(2+)</name>
        <dbReference type="ChEBI" id="CHEBI:29105"/>
    </ligand>
</feature>
<dbReference type="HAMAP" id="MF_00772">
    <property type="entry name" value="OGT"/>
    <property type="match status" value="1"/>
</dbReference>
<dbReference type="InterPro" id="IPR035451">
    <property type="entry name" value="Ada-like_dom_sf"/>
</dbReference>
<name>A0A368N6A0_9GAMM</name>
<dbReference type="InterPro" id="IPR009057">
    <property type="entry name" value="Homeodomain-like_sf"/>
</dbReference>
<dbReference type="SUPFAM" id="SSF53155">
    <property type="entry name" value="Methylated DNA-protein cysteine methyltransferase domain"/>
    <property type="match status" value="1"/>
</dbReference>
<feature type="binding site" evidence="17">
    <location>
        <position position="37"/>
    </location>
    <ligand>
        <name>DNA</name>
        <dbReference type="ChEBI" id="CHEBI:16991"/>
    </ligand>
</feature>
<dbReference type="PROSITE" id="PS01124">
    <property type="entry name" value="HTH_ARAC_FAMILY_2"/>
    <property type="match status" value="1"/>
</dbReference>
<evidence type="ECO:0000256" key="12">
    <source>
        <dbReference type="ARBA" id="ARBA00023163"/>
    </source>
</evidence>
<evidence type="ECO:0000256" key="16">
    <source>
        <dbReference type="PIRSR" id="PIRSR000409-1"/>
    </source>
</evidence>
<dbReference type="PANTHER" id="PTHR10815:SF5">
    <property type="entry name" value="METHYLATED-DNA--PROTEIN-CYSTEINE METHYLTRANSFERASE"/>
    <property type="match status" value="1"/>
</dbReference>
<gene>
    <name evidence="20" type="ORF">DU002_15375</name>
</gene>
<dbReference type="GO" id="GO:0006307">
    <property type="term" value="P:DNA alkylation repair"/>
    <property type="evidence" value="ECO:0007669"/>
    <property type="project" value="UniProtKB-UniRule"/>
</dbReference>
<dbReference type="Gene3D" id="3.40.10.10">
    <property type="entry name" value="DNA Methylphosphotriester Repair Domain"/>
    <property type="match status" value="1"/>
</dbReference>
<dbReference type="InterPro" id="IPR001497">
    <property type="entry name" value="MethylDNA_cys_MeTrfase_AS"/>
</dbReference>
<dbReference type="PIRSF" id="PIRSF000409">
    <property type="entry name" value="Ada"/>
    <property type="match status" value="1"/>
</dbReference>
<evidence type="ECO:0000256" key="13">
    <source>
        <dbReference type="ARBA" id="ARBA00023204"/>
    </source>
</evidence>
<dbReference type="RefSeq" id="WP_114339395.1">
    <property type="nucleotide sequence ID" value="NZ_QPID01000010.1"/>
</dbReference>
<dbReference type="NCBIfam" id="TIGR00589">
    <property type="entry name" value="ogt"/>
    <property type="match status" value="1"/>
</dbReference>
<evidence type="ECO:0000256" key="5">
    <source>
        <dbReference type="ARBA" id="ARBA00022679"/>
    </source>
</evidence>
<comment type="catalytic activity">
    <reaction evidence="1 15">
        <text>a 4-O-methyl-thymidine in DNA + L-cysteinyl-[protein] = a thymidine in DNA + S-methyl-L-cysteinyl-[protein]</text>
        <dbReference type="Rhea" id="RHEA:53428"/>
        <dbReference type="Rhea" id="RHEA-COMP:10131"/>
        <dbReference type="Rhea" id="RHEA-COMP:10132"/>
        <dbReference type="Rhea" id="RHEA-COMP:13555"/>
        <dbReference type="Rhea" id="RHEA-COMP:13556"/>
        <dbReference type="ChEBI" id="CHEBI:29950"/>
        <dbReference type="ChEBI" id="CHEBI:82612"/>
        <dbReference type="ChEBI" id="CHEBI:137386"/>
        <dbReference type="ChEBI" id="CHEBI:137387"/>
        <dbReference type="EC" id="2.1.1.63"/>
    </reaction>
</comment>
<evidence type="ECO:0000256" key="10">
    <source>
        <dbReference type="ARBA" id="ARBA00023125"/>
    </source>
</evidence>
<feature type="binding site" evidence="17">
    <location>
        <position position="46"/>
    </location>
    <ligand>
        <name>DNA</name>
        <dbReference type="ChEBI" id="CHEBI:16991"/>
    </ligand>
</feature>
<dbReference type="InterPro" id="IPR036217">
    <property type="entry name" value="MethylDNA_cys_MeTrfase_DNAb"/>
</dbReference>
<evidence type="ECO:0000256" key="1">
    <source>
        <dbReference type="ARBA" id="ARBA00001286"/>
    </source>
</evidence>
<protein>
    <recommendedName>
        <fullName evidence="15">Methylated-DNA--protein-cysteine methyltransferase</fullName>
        <ecNumber evidence="15">2.1.1.63</ecNumber>
    </recommendedName>
    <alternativeName>
        <fullName evidence="15">6-O-methylguanine-DNA methyltransferase</fullName>
        <shortName evidence="15">MGMT</shortName>
    </alternativeName>
    <alternativeName>
        <fullName evidence="15">O-6-methylguanine-DNA-alkyltransferase</fullName>
    </alternativeName>
</protein>
<accession>A0A368N6A0</accession>
<dbReference type="PROSITE" id="PS00374">
    <property type="entry name" value="MGMT"/>
    <property type="match status" value="1"/>
</dbReference>
<dbReference type="InterPro" id="IPR016221">
    <property type="entry name" value="Bifunct_regulatory_prot_Ada"/>
</dbReference>
<keyword evidence="13 15" id="KW-0234">DNA repair</keyword>
<keyword evidence="3 15" id="KW-0963">Cytoplasm</keyword>
<sequence length="361" mass="40343">MNQPLNELTLSEDEMYQAICDRDTRYEGQFLIGVKTTGIFCRPGCRAKTPKRENIAFFADAALAANSGFRPCKICRPLAPADSPPEWLKPLLERLHQQPDIRFKDFDLKQMGISPERVRRWFQKHHKMSFQAYQRATKMGQALGQLSYDNTATQSVIDTAFSLGYESLSGFQQAFKKQFDLPPTKTGDKTLITLTRIPSVIGPLLAGATEQGICLLEFVDRWMLATQLKRLTKRMNGVFAPGDHPLFGLLKQQLDEYFSGQRKQFDLPLVMNGTPFQQRVWQQLVTIPSGTTRSYSEQAQAIGQPTATRAVAKANGDNMLAILVPCHRVIGANGALTGYGGGLPRKRFLLNLEGVLLAEMA</sequence>
<feature type="active site" description="Nucleophile; methyl group acceptor from either O6-methylguanine or O4-methylthymine" evidence="16">
    <location>
        <position position="326"/>
    </location>
</feature>
<evidence type="ECO:0000256" key="6">
    <source>
        <dbReference type="ARBA" id="ARBA00022723"/>
    </source>
</evidence>
<evidence type="ECO:0000256" key="8">
    <source>
        <dbReference type="ARBA" id="ARBA00022833"/>
    </source>
</evidence>
<dbReference type="SUPFAM" id="SSF46767">
    <property type="entry name" value="Methylated DNA-protein cysteine methyltransferase, C-terminal domain"/>
    <property type="match status" value="1"/>
</dbReference>
<dbReference type="Gene3D" id="3.30.160.70">
    <property type="entry name" value="Methylated DNA-protein cysteine methyltransferase domain"/>
    <property type="match status" value="1"/>
</dbReference>
<keyword evidence="8 17" id="KW-0862">Zinc</keyword>
<comment type="catalytic activity">
    <reaction evidence="14 15">
        <text>a 6-O-methyl-2'-deoxyguanosine in DNA + L-cysteinyl-[protein] = S-methyl-L-cysteinyl-[protein] + a 2'-deoxyguanosine in DNA</text>
        <dbReference type="Rhea" id="RHEA:24000"/>
        <dbReference type="Rhea" id="RHEA-COMP:10131"/>
        <dbReference type="Rhea" id="RHEA-COMP:10132"/>
        <dbReference type="Rhea" id="RHEA-COMP:11367"/>
        <dbReference type="Rhea" id="RHEA-COMP:11368"/>
        <dbReference type="ChEBI" id="CHEBI:29950"/>
        <dbReference type="ChEBI" id="CHEBI:82612"/>
        <dbReference type="ChEBI" id="CHEBI:85445"/>
        <dbReference type="ChEBI" id="CHEBI:85448"/>
        <dbReference type="EC" id="2.1.1.63"/>
    </reaction>
</comment>
<feature type="binding site" evidence="18">
    <location>
        <position position="75"/>
    </location>
    <ligand>
        <name>Zn(2+)</name>
        <dbReference type="ChEBI" id="CHEBI:29105"/>
    </ligand>
</feature>
<dbReference type="SUPFAM" id="SSF46689">
    <property type="entry name" value="Homeodomain-like"/>
    <property type="match status" value="1"/>
</dbReference>
<dbReference type="EC" id="2.1.1.63" evidence="15"/>
<comment type="miscellaneous">
    <text evidence="15">This enzyme catalyzes only one turnover and therefore is not strictly catalytic. According to one definition, an enzyme is a biocatalyst that acts repeatedly and over many reaction cycles.</text>
</comment>
<keyword evidence="5 15" id="KW-0808">Transferase</keyword>
<evidence type="ECO:0000313" key="20">
    <source>
        <dbReference type="EMBL" id="RCU45533.1"/>
    </source>
</evidence>
<dbReference type="FunFam" id="1.10.10.10:FF:000214">
    <property type="entry name" value="Methylated-DNA--protein-cysteine methyltransferase"/>
    <property type="match status" value="1"/>
</dbReference>
<dbReference type="AlphaFoldDB" id="A0A368N6A0"/>
<comment type="similarity">
    <text evidence="2 15">Belongs to the MGMT family.</text>
</comment>
<keyword evidence="12" id="KW-0804">Transcription</keyword>
<keyword evidence="11" id="KW-0010">Activator</keyword>
<dbReference type="GO" id="GO:0003908">
    <property type="term" value="F:methylated-DNA-[protein]-cysteine S-methyltransferase activity"/>
    <property type="evidence" value="ECO:0007669"/>
    <property type="project" value="UniProtKB-UniRule"/>
</dbReference>
<dbReference type="Pfam" id="PF02870">
    <property type="entry name" value="Methyltransf_1N"/>
    <property type="match status" value="1"/>
</dbReference>
<keyword evidence="21" id="KW-1185">Reference proteome</keyword>
<keyword evidence="6 17" id="KW-0479">Metal-binding</keyword>
<dbReference type="InterPro" id="IPR014048">
    <property type="entry name" value="MethylDNA_cys_MeTrfase_DNA-bd"/>
</dbReference>
<dbReference type="GO" id="GO:0043565">
    <property type="term" value="F:sequence-specific DNA binding"/>
    <property type="evidence" value="ECO:0007669"/>
    <property type="project" value="InterPro"/>
</dbReference>
<evidence type="ECO:0000256" key="18">
    <source>
        <dbReference type="PIRSR" id="PIRSR000409-3"/>
    </source>
</evidence>
<dbReference type="InterPro" id="IPR004026">
    <property type="entry name" value="Ada_DNA_repair_Zn-bd"/>
</dbReference>
<keyword evidence="10" id="KW-0238">DNA-binding</keyword>
<keyword evidence="7 15" id="KW-0227">DNA damage</keyword>